<keyword evidence="6" id="KW-0807">Transducer</keyword>
<keyword evidence="3 7" id="KW-0378">Hydrolase</keyword>
<dbReference type="InterPro" id="IPR035892">
    <property type="entry name" value="C2_domain_sf"/>
</dbReference>
<comment type="caution">
    <text evidence="12">The sequence shown here is derived from an EMBL/GenBank/DDBJ whole genome shotgun (WGS) entry which is preliminary data.</text>
</comment>
<evidence type="ECO:0000256" key="7">
    <source>
        <dbReference type="RuleBase" id="RU361133"/>
    </source>
</evidence>
<evidence type="ECO:0000256" key="8">
    <source>
        <dbReference type="SAM" id="MobiDB-lite"/>
    </source>
</evidence>
<evidence type="ECO:0000259" key="11">
    <source>
        <dbReference type="PROSITE" id="PS50222"/>
    </source>
</evidence>
<gene>
    <name evidence="12" type="ORF">N0V93_006528</name>
</gene>
<dbReference type="Gene3D" id="1.10.238.10">
    <property type="entry name" value="EF-hand"/>
    <property type="match status" value="1"/>
</dbReference>
<dbReference type="InterPro" id="IPR037755">
    <property type="entry name" value="Plc1_PH"/>
</dbReference>
<dbReference type="SUPFAM" id="SSF49562">
    <property type="entry name" value="C2 domain (Calcium/lipid-binding domain, CaLB)"/>
    <property type="match status" value="1"/>
</dbReference>
<feature type="compositionally biased region" description="Low complexity" evidence="8">
    <location>
        <begin position="51"/>
        <end position="66"/>
    </location>
</feature>
<sequence length="1127" mass="126679">MTSTTHSSPHAFTTSPSSSQEDLPTRSETVPLRRTRPSDVQTTNLLQGHVSSAPTSAITTSSMASSPQQTSPIMSPGPEVLTTNSSIQPSPEPTRGRGSEITTLPSMEPLPEPIISRKTSTNSLPYSIRSEQSTQNEPKQKGGIIRRISTRVKTEGSRFISRRTSSTHPVSRDTSVGPAVMRRGRSDSGVTTGADNGSAIAVTSESDDEAAPVREQMVYSLPITEGEPMRDFSPTGGAPSIAATSTLSDIHIGPIAPPVLTQGTSISKVSTKRRKRINLALDQEAGKIFWDKNRPSKCVYIDDIKEIRKSPDVRQYRMDCGVSESEESRFFTILYAVPDRKQKTMHLIADNEEQFEWWVDTLDALSKHRQELMTSLMAFNDRAIKVYWRKEMNRLYPENPPIEEEIHFAGVERVCRNLHIHVSADTLKFRFDQADKTGTGTLNYGEFQEFVRLMAQRDDVRAVYHKTSSGHEDGLSFEDFIRFLKDVQHEDVTDLAAKEAIFNQFSRGNSKIDTEDAASEKPHMSEGALARYLTSIHNTPIEPVPQNCELTRPVNEYYISSSHNTYLTGRQVADISSIEGYISALMRGCRCVEVDCWDGPDNQPVVTHGKTLTSQIQFREAIAAINKYAFVKSQYPLWVSLEVHCNPTQQEIMANIMKDIFGDKLVTEKFEDDDNQLPSPEQLKGRILVKCKSPNLNEPKSAEPSSTRRRGNSLTSPFSRPTAAPETSIPNSPLLSPNYPGNRRDSNRRVNTINEGEISDVQDGLSSSSSEDSGAEKPGGRSKQSKITKVLGDLGVYCLGIKFRGFDDAECRAFNHILSFKERTFHNNSSTRASKDALFRHNMRYLMRVYPGQHRITSNNFDPMTYWRRGVQMAALNWQTFDLGMQFNHAMFAGGRDGSGYVLKPRSFREIQMVSEELATKRERKTVSFTIDVISAQQLMRPSNLGERRTVDPYIEVEVFSADDKRDKQDATGQPLRRPLKKRTKVIRENGFNPVFDKSFSFDLRTKYPDLVFVRWSVKLSDGGNYNDRSPAVATYTAKLTSLKQGYRTLPLLDHNGDRYLFSTLFCHIKVEPMTTVFVDYETEGENSNKLKSLGRTVFNRKDQSPKISTDKDTLVPSPYSSQDFSK</sequence>
<dbReference type="Pfam" id="PF00168">
    <property type="entry name" value="C2"/>
    <property type="match status" value="1"/>
</dbReference>
<evidence type="ECO:0000256" key="3">
    <source>
        <dbReference type="ARBA" id="ARBA00022801"/>
    </source>
</evidence>
<evidence type="ECO:0000313" key="12">
    <source>
        <dbReference type="EMBL" id="KAJ4389066.1"/>
    </source>
</evidence>
<evidence type="ECO:0000259" key="10">
    <source>
        <dbReference type="PROSITE" id="PS50008"/>
    </source>
</evidence>
<dbReference type="OrthoDB" id="269822at2759"/>
<feature type="compositionally biased region" description="Polar residues" evidence="8">
    <location>
        <begin position="1"/>
        <end position="28"/>
    </location>
</feature>
<dbReference type="EC" id="3.1.4.11" evidence="2 7"/>
<dbReference type="GO" id="GO:0048015">
    <property type="term" value="P:phosphatidylinositol-mediated signaling"/>
    <property type="evidence" value="ECO:0007669"/>
    <property type="project" value="TreeGrafter"/>
</dbReference>
<dbReference type="InterPro" id="IPR015359">
    <property type="entry name" value="PLC_EF-hand-like"/>
</dbReference>
<feature type="region of interest" description="Disordered" evidence="8">
    <location>
        <begin position="1102"/>
        <end position="1127"/>
    </location>
</feature>
<feature type="domain" description="PI-PLC Y-box" evidence="10">
    <location>
        <begin position="791"/>
        <end position="909"/>
    </location>
</feature>
<dbReference type="InterPro" id="IPR000909">
    <property type="entry name" value="PLipase_C_PInositol-sp_X_dom"/>
</dbReference>
<evidence type="ECO:0000256" key="6">
    <source>
        <dbReference type="ARBA" id="ARBA00023224"/>
    </source>
</evidence>
<evidence type="ECO:0000256" key="4">
    <source>
        <dbReference type="ARBA" id="ARBA00022963"/>
    </source>
</evidence>
<dbReference type="Pfam" id="PF09279">
    <property type="entry name" value="EF-hand_like"/>
    <property type="match status" value="1"/>
</dbReference>
<dbReference type="SMART" id="SM00149">
    <property type="entry name" value="PLCYc"/>
    <property type="match status" value="1"/>
</dbReference>
<dbReference type="CDD" id="cd00275">
    <property type="entry name" value="C2_PLC_like"/>
    <property type="match status" value="1"/>
</dbReference>
<dbReference type="InterPro" id="IPR001711">
    <property type="entry name" value="PLipase_C_Pinositol-sp_Y"/>
</dbReference>
<dbReference type="InterPro" id="IPR011992">
    <property type="entry name" value="EF-hand-dom_pair"/>
</dbReference>
<dbReference type="EMBL" id="JAPEVB010000004">
    <property type="protein sequence ID" value="KAJ4389066.1"/>
    <property type="molecule type" value="Genomic_DNA"/>
</dbReference>
<comment type="catalytic activity">
    <reaction evidence="7">
        <text>a 1,2-diacyl-sn-glycero-3-phospho-(1D-myo-inositol-4,5-bisphosphate) + H2O = 1D-myo-inositol 1,4,5-trisphosphate + a 1,2-diacyl-sn-glycerol + H(+)</text>
        <dbReference type="Rhea" id="RHEA:33179"/>
        <dbReference type="ChEBI" id="CHEBI:15377"/>
        <dbReference type="ChEBI" id="CHEBI:15378"/>
        <dbReference type="ChEBI" id="CHEBI:17815"/>
        <dbReference type="ChEBI" id="CHEBI:58456"/>
        <dbReference type="ChEBI" id="CHEBI:203600"/>
        <dbReference type="EC" id="3.1.4.11"/>
    </reaction>
</comment>
<reference evidence="12" key="1">
    <citation type="submission" date="2022-10" db="EMBL/GenBank/DDBJ databases">
        <title>Tapping the CABI collections for fungal endophytes: first genome assemblies for Collariella, Neodidymelliopsis, Ascochyta clinopodiicola, Didymella pomorum, Didymosphaeria variabile, Neocosmospora piperis and Neocucurbitaria cava.</title>
        <authorList>
            <person name="Hill R."/>
        </authorList>
    </citation>
    <scope>NUCLEOTIDE SEQUENCE</scope>
    <source>
        <strain evidence="12">IMI 355082</strain>
    </source>
</reference>
<keyword evidence="4 7" id="KW-0442">Lipid degradation</keyword>
<dbReference type="GO" id="GO:0016042">
    <property type="term" value="P:lipid catabolic process"/>
    <property type="evidence" value="ECO:0007669"/>
    <property type="project" value="UniProtKB-KW"/>
</dbReference>
<feature type="compositionally biased region" description="Polar residues" evidence="8">
    <location>
        <begin position="162"/>
        <end position="174"/>
    </location>
</feature>
<feature type="region of interest" description="Disordered" evidence="8">
    <location>
        <begin position="690"/>
        <end position="785"/>
    </location>
</feature>
<dbReference type="Gene3D" id="2.30.29.30">
    <property type="entry name" value="Pleckstrin-homology domain (PH domain)/Phosphotyrosine-binding domain (PTB)"/>
    <property type="match status" value="1"/>
</dbReference>
<keyword evidence="13" id="KW-1185">Reference proteome</keyword>
<evidence type="ECO:0000256" key="1">
    <source>
        <dbReference type="ARBA" id="ARBA00001913"/>
    </source>
</evidence>
<dbReference type="Gene3D" id="3.20.20.190">
    <property type="entry name" value="Phosphatidylinositol (PI) phosphodiesterase"/>
    <property type="match status" value="2"/>
</dbReference>
<feature type="compositionally biased region" description="Polar residues" evidence="8">
    <location>
        <begin position="38"/>
        <end position="50"/>
    </location>
</feature>
<dbReference type="Pfam" id="PF00387">
    <property type="entry name" value="PI-PLC-Y"/>
    <property type="match status" value="1"/>
</dbReference>
<feature type="domain" description="C2" evidence="9">
    <location>
        <begin position="907"/>
        <end position="1054"/>
    </location>
</feature>
<evidence type="ECO:0000259" key="9">
    <source>
        <dbReference type="PROSITE" id="PS50004"/>
    </source>
</evidence>
<dbReference type="InterPro" id="IPR001192">
    <property type="entry name" value="PI-PLC_fam"/>
</dbReference>
<dbReference type="GO" id="GO:0005509">
    <property type="term" value="F:calcium ion binding"/>
    <property type="evidence" value="ECO:0007669"/>
    <property type="project" value="InterPro"/>
</dbReference>
<feature type="domain" description="EF-hand" evidence="11">
    <location>
        <begin position="422"/>
        <end position="457"/>
    </location>
</feature>
<dbReference type="SMART" id="SM00148">
    <property type="entry name" value="PLCXc"/>
    <property type="match status" value="1"/>
</dbReference>
<feature type="compositionally biased region" description="Basic and acidic residues" evidence="8">
    <location>
        <begin position="1102"/>
        <end position="1114"/>
    </location>
</feature>
<feature type="region of interest" description="Disordered" evidence="8">
    <location>
        <begin position="1"/>
        <end position="197"/>
    </location>
</feature>
<dbReference type="PROSITE" id="PS50222">
    <property type="entry name" value="EF_HAND_2"/>
    <property type="match status" value="1"/>
</dbReference>
<dbReference type="AlphaFoldDB" id="A0A9W8YQX8"/>
<protein>
    <recommendedName>
        <fullName evidence="2 7">Phosphoinositide phospholipase C</fullName>
        <ecNumber evidence="2 7">3.1.4.11</ecNumber>
    </recommendedName>
</protein>
<dbReference type="PROSITE" id="PS50008">
    <property type="entry name" value="PIPLC_Y_DOMAIN"/>
    <property type="match status" value="1"/>
</dbReference>
<name>A0A9W8YQX8_9PEZI</name>
<dbReference type="CDD" id="cd08598">
    <property type="entry name" value="PI-PLC1c_yeast"/>
    <property type="match status" value="1"/>
</dbReference>
<comment type="cofactor">
    <cofactor evidence="1">
        <name>Ca(2+)</name>
        <dbReference type="ChEBI" id="CHEBI:29108"/>
    </cofactor>
</comment>
<dbReference type="SUPFAM" id="SSF47473">
    <property type="entry name" value="EF-hand"/>
    <property type="match status" value="1"/>
</dbReference>
<proteinExistence type="predicted"/>
<dbReference type="PRINTS" id="PR00390">
    <property type="entry name" value="PHPHLIPASEC"/>
</dbReference>
<dbReference type="SUPFAM" id="SSF51695">
    <property type="entry name" value="PLC-like phosphodiesterases"/>
    <property type="match status" value="1"/>
</dbReference>
<feature type="compositionally biased region" description="Low complexity" evidence="8">
    <location>
        <begin position="759"/>
        <end position="772"/>
    </location>
</feature>
<evidence type="ECO:0000256" key="2">
    <source>
        <dbReference type="ARBA" id="ARBA00012368"/>
    </source>
</evidence>
<dbReference type="SUPFAM" id="SSF50729">
    <property type="entry name" value="PH domain-like"/>
    <property type="match status" value="1"/>
</dbReference>
<dbReference type="InterPro" id="IPR017946">
    <property type="entry name" value="PLC-like_Pdiesterase_TIM-brl"/>
</dbReference>
<dbReference type="InterPro" id="IPR000008">
    <property type="entry name" value="C2_dom"/>
</dbReference>
<dbReference type="InterPro" id="IPR011993">
    <property type="entry name" value="PH-like_dom_sf"/>
</dbReference>
<dbReference type="SMART" id="SM00239">
    <property type="entry name" value="C2"/>
    <property type="match status" value="1"/>
</dbReference>
<feature type="compositionally biased region" description="Polar residues" evidence="8">
    <location>
        <begin position="117"/>
        <end position="137"/>
    </location>
</feature>
<dbReference type="PROSITE" id="PS50007">
    <property type="entry name" value="PIPLC_X_DOMAIN"/>
    <property type="match status" value="1"/>
</dbReference>
<evidence type="ECO:0000256" key="5">
    <source>
        <dbReference type="ARBA" id="ARBA00023098"/>
    </source>
</evidence>
<organism evidence="12 13">
    <name type="scientific">Gnomoniopsis smithogilvyi</name>
    <dbReference type="NCBI Taxonomy" id="1191159"/>
    <lineage>
        <taxon>Eukaryota</taxon>
        <taxon>Fungi</taxon>
        <taxon>Dikarya</taxon>
        <taxon>Ascomycota</taxon>
        <taxon>Pezizomycotina</taxon>
        <taxon>Sordariomycetes</taxon>
        <taxon>Sordariomycetidae</taxon>
        <taxon>Diaporthales</taxon>
        <taxon>Gnomoniaceae</taxon>
        <taxon>Gnomoniopsis</taxon>
    </lineage>
</organism>
<dbReference type="GO" id="GO:0004435">
    <property type="term" value="F:phosphatidylinositol-4,5-bisphosphate phospholipase C activity"/>
    <property type="evidence" value="ECO:0007669"/>
    <property type="project" value="UniProtKB-EC"/>
</dbReference>
<accession>A0A9W8YQX8</accession>
<dbReference type="PANTHER" id="PTHR10336:SF36">
    <property type="entry name" value="1-PHOSPHATIDYLINOSITOL 4,5-BISPHOSPHATE PHOSPHODIESTERASE BETA-4"/>
    <property type="match status" value="1"/>
</dbReference>
<dbReference type="PANTHER" id="PTHR10336">
    <property type="entry name" value="PHOSPHOINOSITIDE-SPECIFIC PHOSPHOLIPASE C FAMILY PROTEIN"/>
    <property type="match status" value="1"/>
</dbReference>
<dbReference type="Proteomes" id="UP001140453">
    <property type="component" value="Unassembled WGS sequence"/>
</dbReference>
<dbReference type="Pfam" id="PF00388">
    <property type="entry name" value="PI-PLC-X"/>
    <property type="match status" value="1"/>
</dbReference>
<dbReference type="InterPro" id="IPR002048">
    <property type="entry name" value="EF_hand_dom"/>
</dbReference>
<keyword evidence="5 7" id="KW-0443">Lipid metabolism</keyword>
<dbReference type="GO" id="GO:0051209">
    <property type="term" value="P:release of sequestered calcium ion into cytosol"/>
    <property type="evidence" value="ECO:0007669"/>
    <property type="project" value="TreeGrafter"/>
</dbReference>
<dbReference type="Gene3D" id="2.60.40.150">
    <property type="entry name" value="C2 domain"/>
    <property type="match status" value="1"/>
</dbReference>
<dbReference type="CDD" id="cd13360">
    <property type="entry name" value="PH_PLC_fungal"/>
    <property type="match status" value="1"/>
</dbReference>
<dbReference type="PROSITE" id="PS50004">
    <property type="entry name" value="C2"/>
    <property type="match status" value="1"/>
</dbReference>
<evidence type="ECO:0000313" key="13">
    <source>
        <dbReference type="Proteomes" id="UP001140453"/>
    </source>
</evidence>